<reference evidence="6" key="4">
    <citation type="submission" date="2025-05" db="UniProtKB">
        <authorList>
            <consortium name="Ensembl"/>
        </authorList>
    </citation>
    <scope>IDENTIFICATION</scope>
</reference>
<reference evidence="5" key="3">
    <citation type="submission" date="2016-06" db="EMBL/GenBank/DDBJ databases">
        <title>The genome of a short-lived fish provides insights into sex chromosome evolution and the genetic control of aging.</title>
        <authorList>
            <person name="Reichwald K."/>
            <person name="Felder M."/>
            <person name="Petzold A."/>
            <person name="Koch P."/>
            <person name="Groth M."/>
            <person name="Platzer M."/>
        </authorList>
    </citation>
    <scope>NUCLEOTIDE SEQUENCE</scope>
    <source>
        <tissue evidence="5">Brain</tissue>
    </source>
</reference>
<sequence length="554" mass="61329">MPLLPARSAAPDINPAISRNFQPTFLRHSQESLKGPPPIKNVSVLAMNAVKTHSPTLVMADNDIDQLPLGWEVKIDPHTGWPFFVDHNNRTTTWNDPRHDTKKCREVSANGPTVPAEPTPQEPPKTFVREMKHPILRPGYIPIPIVHEGSDVRQPQHPCYSYIQPSFAQNIGTDVQTPASGLHHGRPRSPLHGPSDSCTTEPGKASSPASPVTEIYPASHHQPPRSSSTGLQLGYIPIPVIHEGGGGQTQPQLNSSVYSQRIPFSDHRHQTEDWPGFSAAMQPPRERASPTIFTPHRDSASVHLPPHVRSHSPIKTQVMGERPPAPQRVLSKDPPQKMEQEQQSTQQKPENTSSPQMLHTKADIQKPQPFQQAPPQTPPPQQEQSQQQKHQKPEFPQHHVADITVQIPPKPESQDGMTTPPEVPPVQAEAEHAGQCAVHPGLAKVQQIVERVAKLEQEVKSFSGKKNDKKYLLLEELLTKELLALDSVDPEGRADVRQARRDGVRRVQNILEELEQLEEQPMGPASDVEGHGLTQKGEAGMITHKNVETAKEIS</sequence>
<feature type="domain" description="BAG" evidence="4">
    <location>
        <begin position="441"/>
        <end position="518"/>
    </location>
</feature>
<dbReference type="InterPro" id="IPR036020">
    <property type="entry name" value="WW_dom_sf"/>
</dbReference>
<dbReference type="GO" id="GO:0016020">
    <property type="term" value="C:membrane"/>
    <property type="evidence" value="ECO:0007669"/>
    <property type="project" value="TreeGrafter"/>
</dbReference>
<dbReference type="InterPro" id="IPR001202">
    <property type="entry name" value="WW_dom"/>
</dbReference>
<evidence type="ECO:0000259" key="4">
    <source>
        <dbReference type="PROSITE" id="PS51035"/>
    </source>
</evidence>
<dbReference type="GO" id="GO:0051087">
    <property type="term" value="F:protein-folding chaperone binding"/>
    <property type="evidence" value="ECO:0007669"/>
    <property type="project" value="InterPro"/>
</dbReference>
<feature type="compositionally biased region" description="Low complexity" evidence="2">
    <location>
        <begin position="341"/>
        <end position="350"/>
    </location>
</feature>
<dbReference type="EMBL" id="HADY01023266">
    <property type="protein sequence ID" value="SBP61751.1"/>
    <property type="molecule type" value="Transcribed_RNA"/>
</dbReference>
<dbReference type="PROSITE" id="PS50020">
    <property type="entry name" value="WW_DOMAIN_2"/>
    <property type="match status" value="1"/>
</dbReference>
<dbReference type="InterPro" id="IPR003103">
    <property type="entry name" value="BAG_domain"/>
</dbReference>
<dbReference type="GO" id="GO:0010664">
    <property type="term" value="P:negative regulation of striated muscle cell apoptotic process"/>
    <property type="evidence" value="ECO:0007669"/>
    <property type="project" value="TreeGrafter"/>
</dbReference>
<dbReference type="GO" id="GO:0046716">
    <property type="term" value="P:muscle cell cellular homeostasis"/>
    <property type="evidence" value="ECO:0007669"/>
    <property type="project" value="TreeGrafter"/>
</dbReference>
<evidence type="ECO:0000256" key="1">
    <source>
        <dbReference type="ARBA" id="ARBA00023186"/>
    </source>
</evidence>
<dbReference type="SUPFAM" id="SSF63491">
    <property type="entry name" value="BAG domain"/>
    <property type="match status" value="1"/>
</dbReference>
<dbReference type="PANTHER" id="PTHR12329:SF12">
    <property type="entry name" value="BAG FAMILY MOLECULAR CHAPERONE REGULATOR 3"/>
    <property type="match status" value="1"/>
</dbReference>
<dbReference type="Gene3D" id="2.20.70.10">
    <property type="match status" value="1"/>
</dbReference>
<dbReference type="PANTHER" id="PTHR12329">
    <property type="entry name" value="BCL2-ASSOCIATED ATHANOGENE"/>
    <property type="match status" value="1"/>
</dbReference>
<dbReference type="GeneTree" id="ENSGT00940000159204"/>
<evidence type="ECO:0000313" key="5">
    <source>
        <dbReference type="EMBL" id="SBP61751.1"/>
    </source>
</evidence>
<dbReference type="Pfam" id="PF00397">
    <property type="entry name" value="WW"/>
    <property type="match status" value="1"/>
</dbReference>
<dbReference type="Bgee" id="ENSNFUG00015025118">
    <property type="expression patterns" value="Expressed in zone of skin and 3 other cell types or tissues"/>
</dbReference>
<evidence type="ECO:0000313" key="6">
    <source>
        <dbReference type="Ensembl" id="ENSNFUP00015054116.1"/>
    </source>
</evidence>
<keyword evidence="1" id="KW-0143">Chaperone</keyword>
<feature type="region of interest" description="Disordered" evidence="2">
    <location>
        <begin position="94"/>
        <end position="125"/>
    </location>
</feature>
<dbReference type="Ensembl" id="ENSNFUT00015056405.1">
    <property type="protein sequence ID" value="ENSNFUP00015054116.1"/>
    <property type="gene ID" value="ENSNFUG00015025118.1"/>
</dbReference>
<gene>
    <name evidence="5 6" type="primary">BAG3</name>
</gene>
<keyword evidence="7" id="KW-1185">Reference proteome</keyword>
<dbReference type="PROSITE" id="PS51035">
    <property type="entry name" value="BAG"/>
    <property type="match status" value="1"/>
</dbReference>
<organism evidence="5">
    <name type="scientific">Nothobranchius furzeri</name>
    <name type="common">Turquoise killifish</name>
    <dbReference type="NCBI Taxonomy" id="105023"/>
    <lineage>
        <taxon>Eukaryota</taxon>
        <taxon>Metazoa</taxon>
        <taxon>Chordata</taxon>
        <taxon>Craniata</taxon>
        <taxon>Vertebrata</taxon>
        <taxon>Euteleostomi</taxon>
        <taxon>Actinopterygii</taxon>
        <taxon>Neopterygii</taxon>
        <taxon>Teleostei</taxon>
        <taxon>Neoteleostei</taxon>
        <taxon>Acanthomorphata</taxon>
        <taxon>Ovalentaria</taxon>
        <taxon>Atherinomorphae</taxon>
        <taxon>Cyprinodontiformes</taxon>
        <taxon>Nothobranchiidae</taxon>
        <taxon>Nothobranchius</taxon>
    </lineage>
</organism>
<accession>A0A1A8B4Y7</accession>
<dbReference type="Proteomes" id="UP000694548">
    <property type="component" value="Chromosome sgr03"/>
</dbReference>
<feature type="region of interest" description="Disordered" evidence="2">
    <location>
        <begin position="172"/>
        <end position="231"/>
    </location>
</feature>
<feature type="compositionally biased region" description="Basic and acidic residues" evidence="2">
    <location>
        <begin position="545"/>
        <end position="554"/>
    </location>
</feature>
<evidence type="ECO:0000259" key="3">
    <source>
        <dbReference type="PROSITE" id="PS50020"/>
    </source>
</evidence>
<proteinExistence type="predicted"/>
<feature type="region of interest" description="Disordered" evidence="2">
    <location>
        <begin position="267"/>
        <end position="434"/>
    </location>
</feature>
<dbReference type="PROSITE" id="PS01159">
    <property type="entry name" value="WW_DOMAIN_1"/>
    <property type="match status" value="1"/>
</dbReference>
<feature type="compositionally biased region" description="Basic and acidic residues" evidence="2">
    <location>
        <begin position="96"/>
        <end position="106"/>
    </location>
</feature>
<dbReference type="SMART" id="SM00456">
    <property type="entry name" value="WW"/>
    <property type="match status" value="1"/>
</dbReference>
<reference evidence="5" key="2">
    <citation type="submission" date="2016-05" db="EMBL/GenBank/DDBJ databases">
        <authorList>
            <person name="Lavstsen T."/>
            <person name="Jespersen J.S."/>
        </authorList>
    </citation>
    <scope>NUCLEOTIDE SEQUENCE</scope>
    <source>
        <tissue evidence="5">Brain</tissue>
    </source>
</reference>
<dbReference type="InterPro" id="IPR039773">
    <property type="entry name" value="BAG_chaperone_regulator"/>
</dbReference>
<evidence type="ECO:0000256" key="2">
    <source>
        <dbReference type="SAM" id="MobiDB-lite"/>
    </source>
</evidence>
<reference evidence="6" key="1">
    <citation type="submission" date="2014-08" db="EMBL/GenBank/DDBJ databases">
        <authorList>
            <person name="Senf B."/>
            <person name="Petzold A."/>
            <person name="Downie B.R."/>
            <person name="Koch P."/>
            <person name="Platzer M."/>
        </authorList>
    </citation>
    <scope>NUCLEOTIDE SEQUENCE [LARGE SCALE GENOMIC DNA]</scope>
    <source>
        <strain evidence="6">GRZ</strain>
    </source>
</reference>
<dbReference type="InterPro" id="IPR036533">
    <property type="entry name" value="BAG_dom_sf"/>
</dbReference>
<dbReference type="SUPFAM" id="SSF51045">
    <property type="entry name" value="WW domain"/>
    <property type="match status" value="1"/>
</dbReference>
<dbReference type="GO" id="GO:0005829">
    <property type="term" value="C:cytosol"/>
    <property type="evidence" value="ECO:0007669"/>
    <property type="project" value="TreeGrafter"/>
</dbReference>
<dbReference type="Gene3D" id="1.20.58.120">
    <property type="entry name" value="BAG domain"/>
    <property type="match status" value="1"/>
</dbReference>
<feature type="compositionally biased region" description="Basic and acidic residues" evidence="2">
    <location>
        <begin position="391"/>
        <end position="401"/>
    </location>
</feature>
<feature type="domain" description="WW" evidence="3">
    <location>
        <begin position="65"/>
        <end position="99"/>
    </location>
</feature>
<dbReference type="GO" id="GO:0050821">
    <property type="term" value="P:protein stabilization"/>
    <property type="evidence" value="ECO:0007669"/>
    <property type="project" value="TreeGrafter"/>
</dbReference>
<dbReference type="SMART" id="SM00264">
    <property type="entry name" value="BAG"/>
    <property type="match status" value="1"/>
</dbReference>
<name>A0A1A8B4Y7_NOTFU</name>
<dbReference type="CDD" id="cd00201">
    <property type="entry name" value="WW"/>
    <property type="match status" value="1"/>
</dbReference>
<dbReference type="GO" id="GO:0005634">
    <property type="term" value="C:nucleus"/>
    <property type="evidence" value="ECO:0007669"/>
    <property type="project" value="TreeGrafter"/>
</dbReference>
<evidence type="ECO:0000313" key="7">
    <source>
        <dbReference type="Proteomes" id="UP000694548"/>
    </source>
</evidence>
<dbReference type="AlphaFoldDB" id="A0A1A8B4Y7"/>
<dbReference type="Pfam" id="PF02179">
    <property type="entry name" value="BAG"/>
    <property type="match status" value="1"/>
</dbReference>
<feature type="compositionally biased region" description="Basic and acidic residues" evidence="2">
    <location>
        <begin position="330"/>
        <end position="340"/>
    </location>
</feature>
<feature type="region of interest" description="Disordered" evidence="2">
    <location>
        <begin position="516"/>
        <end position="554"/>
    </location>
</feature>
<feature type="compositionally biased region" description="Low complexity" evidence="2">
    <location>
        <begin position="365"/>
        <end position="374"/>
    </location>
</feature>
<dbReference type="GO" id="GO:0000774">
    <property type="term" value="F:adenyl-nucleotide exchange factor activity"/>
    <property type="evidence" value="ECO:0007669"/>
    <property type="project" value="TreeGrafter"/>
</dbReference>
<protein>
    <submittedName>
        <fullName evidence="6">BAG cochaperone 3</fullName>
    </submittedName>
    <submittedName>
        <fullName evidence="5">BCL2-associated athanogene 3</fullName>
    </submittedName>
</protein>